<dbReference type="GO" id="GO:0003723">
    <property type="term" value="F:RNA binding"/>
    <property type="evidence" value="ECO:0007669"/>
    <property type="project" value="UniProtKB-KW"/>
</dbReference>
<feature type="domain" description="MARF1 RNA recognition motif 1" evidence="5">
    <location>
        <begin position="165"/>
        <end position="231"/>
    </location>
</feature>
<evidence type="ECO:0000259" key="4">
    <source>
        <dbReference type="Pfam" id="PF01936"/>
    </source>
</evidence>
<accession>A0A1E1X9D1</accession>
<organism evidence="6">
    <name type="scientific">Amblyomma aureolatum</name>
    <dbReference type="NCBI Taxonomy" id="187763"/>
    <lineage>
        <taxon>Eukaryota</taxon>
        <taxon>Metazoa</taxon>
        <taxon>Ecdysozoa</taxon>
        <taxon>Arthropoda</taxon>
        <taxon>Chelicerata</taxon>
        <taxon>Arachnida</taxon>
        <taxon>Acari</taxon>
        <taxon>Parasitiformes</taxon>
        <taxon>Ixodida</taxon>
        <taxon>Ixodoidea</taxon>
        <taxon>Ixodidae</taxon>
        <taxon>Amblyomminae</taxon>
        <taxon>Amblyomma</taxon>
    </lineage>
</organism>
<feature type="region of interest" description="Disordered" evidence="3">
    <location>
        <begin position="352"/>
        <end position="417"/>
    </location>
</feature>
<evidence type="ECO:0000256" key="2">
    <source>
        <dbReference type="ARBA" id="ARBA00022884"/>
    </source>
</evidence>
<dbReference type="AlphaFoldDB" id="A0A1E1X9D1"/>
<evidence type="ECO:0000259" key="5">
    <source>
        <dbReference type="Pfam" id="PF11608"/>
    </source>
</evidence>
<dbReference type="EMBL" id="GFAC01003334">
    <property type="protein sequence ID" value="JAT95854.1"/>
    <property type="molecule type" value="mRNA"/>
</dbReference>
<dbReference type="InterPro" id="IPR021139">
    <property type="entry name" value="NYN"/>
</dbReference>
<evidence type="ECO:0000256" key="1">
    <source>
        <dbReference type="ARBA" id="ARBA00022737"/>
    </source>
</evidence>
<dbReference type="SUPFAM" id="SSF54928">
    <property type="entry name" value="RNA-binding domain, RBD"/>
    <property type="match status" value="2"/>
</dbReference>
<dbReference type="Pfam" id="PF11608">
    <property type="entry name" value="RRM_MARF1"/>
    <property type="match status" value="1"/>
</dbReference>
<dbReference type="InterPro" id="IPR024768">
    <property type="entry name" value="Marf1"/>
</dbReference>
<protein>
    <recommendedName>
        <fullName evidence="7">Meiosis regulator and mRNA stability factor 1</fullName>
    </recommendedName>
</protein>
<dbReference type="CDD" id="cd10910">
    <property type="entry name" value="PIN_limkain_b1_N_like"/>
    <property type="match status" value="1"/>
</dbReference>
<keyword evidence="1" id="KW-0677">Repeat</keyword>
<feature type="compositionally biased region" description="Low complexity" evidence="3">
    <location>
        <begin position="249"/>
        <end position="264"/>
    </location>
</feature>
<proteinExistence type="evidence at transcript level"/>
<reference evidence="6" key="1">
    <citation type="journal article" date="2017" name="Front. Cell. Infect. Microbiol.">
        <title>The Distinct Transcriptional Response of the Midgut of Amblyomma sculptum and Amblyomma aureolatum Ticks to Rickettsia rickettsii Correlates to Their Differences in Susceptibility to Infection.</title>
        <authorList>
            <person name="Martins L.A."/>
            <person name="Galletti M.F.B.M."/>
            <person name="Ribeiro J.M."/>
            <person name="Fujita A."/>
            <person name="Costa F.B."/>
            <person name="Labruna M.B."/>
            <person name="Daffre S."/>
            <person name="Fogaca A.C."/>
        </authorList>
    </citation>
    <scope>NUCLEOTIDE SEQUENCE</scope>
</reference>
<evidence type="ECO:0000256" key="3">
    <source>
        <dbReference type="SAM" id="MobiDB-lite"/>
    </source>
</evidence>
<feature type="region of interest" description="Disordered" evidence="3">
    <location>
        <begin position="236"/>
        <end position="271"/>
    </location>
</feature>
<dbReference type="PANTHER" id="PTHR14379:SF3">
    <property type="entry name" value="MEIOSIS REGULATOR AND MRNA STABILITY FACTOR 1"/>
    <property type="match status" value="1"/>
</dbReference>
<dbReference type="Gene3D" id="3.30.70.330">
    <property type="match status" value="2"/>
</dbReference>
<sequence length="638" mass="69170">LPIGVFWDIENCQVPRGKSATALVGRIRQLFFSGHAEAEFLCVCDIRKERPEVVQELNLAQVTVVHINATSKNAADDKLKQCMRRYVDIHGSPATLMLISGDVNFSTELSDFRHRRQIRVVLLHGSSAPEALTACAHECYSFAQVAAGVPFRTPQPKGQPRCCELVVQDLPTDKEYSLVHNRLRQLSDNCGGRVLSIAGPRAVLRFPTPDAALRASKRMDGEDVFGSTIAVGLHDTRRRRSRGLRGGSKRSSSSSTSRSPESSSAEADSYHLFSSHRRENGSGFEVDTWCADGVANSLPGLEAEATLEAKKTRSVGRVSPFFRCSSQPEVPTAHHHASGEVAAMSLLSLRTSSVSPGPRLCTSAKSSHLHGRATSEHGGGSSGGFEKPRIRPRPQGSPGNLAPRSPQGQKNSAAKARLQDNPAQLATNPVEVHITNLDPRIEPSELKKMLLTLFQEHVTVLHVSLHLQSDSSLRASVRVPSVADARRAVECLHQHRLGLHCLHLSFNEAELPSSSQQQTTEPVYCALHYNSTSASTVSSSTSAPSLSSSWALWVALPAPLPEVSLGRTEWVARLGNLLDSHTGSLPLDSFQACYEAEFGPLPVAPLLEPWKEGRVPLEHLVLSAPGVSIVTSPQGFKR</sequence>
<evidence type="ECO:0000313" key="6">
    <source>
        <dbReference type="EMBL" id="JAT95854.1"/>
    </source>
</evidence>
<dbReference type="GO" id="GO:0010468">
    <property type="term" value="P:regulation of gene expression"/>
    <property type="evidence" value="ECO:0007669"/>
    <property type="project" value="InterPro"/>
</dbReference>
<feature type="domain" description="NYN" evidence="4">
    <location>
        <begin position="3"/>
        <end position="139"/>
    </location>
</feature>
<dbReference type="InterPro" id="IPR035979">
    <property type="entry name" value="RBD_domain_sf"/>
</dbReference>
<feature type="non-terminal residue" evidence="6">
    <location>
        <position position="638"/>
    </location>
</feature>
<evidence type="ECO:0008006" key="7">
    <source>
        <dbReference type="Google" id="ProtNLM"/>
    </source>
</evidence>
<dbReference type="GO" id="GO:0004540">
    <property type="term" value="F:RNA nuclease activity"/>
    <property type="evidence" value="ECO:0007669"/>
    <property type="project" value="InterPro"/>
</dbReference>
<dbReference type="Pfam" id="PF01936">
    <property type="entry name" value="NYN"/>
    <property type="match status" value="1"/>
</dbReference>
<dbReference type="GO" id="GO:0005777">
    <property type="term" value="C:peroxisome"/>
    <property type="evidence" value="ECO:0007669"/>
    <property type="project" value="InterPro"/>
</dbReference>
<dbReference type="InterPro" id="IPR012677">
    <property type="entry name" value="Nucleotide-bd_a/b_plait_sf"/>
</dbReference>
<name>A0A1E1X9D1_9ACAR</name>
<keyword evidence="2" id="KW-0694">RNA-binding</keyword>
<dbReference type="GO" id="GO:1905762">
    <property type="term" value="F:CCR4-NOT complex binding"/>
    <property type="evidence" value="ECO:0007669"/>
    <property type="project" value="TreeGrafter"/>
</dbReference>
<dbReference type="PANTHER" id="PTHR14379">
    <property type="entry name" value="LIMKAIN B LKAP"/>
    <property type="match status" value="1"/>
</dbReference>
<dbReference type="InterPro" id="IPR034189">
    <property type="entry name" value="MARF1_RRM1"/>
</dbReference>
<feature type="non-terminal residue" evidence="6">
    <location>
        <position position="1"/>
    </location>
</feature>